<feature type="compositionally biased region" description="Polar residues" evidence="1">
    <location>
        <begin position="60"/>
        <end position="69"/>
    </location>
</feature>
<reference evidence="2 3" key="1">
    <citation type="submission" date="2016-02" db="EMBL/GenBank/DDBJ databases">
        <title>Genome analysis of coral dinoflagellate symbionts highlights evolutionary adaptations to a symbiotic lifestyle.</title>
        <authorList>
            <person name="Aranda M."/>
            <person name="Li Y."/>
            <person name="Liew Y.J."/>
            <person name="Baumgarten S."/>
            <person name="Simakov O."/>
            <person name="Wilson M."/>
            <person name="Piel J."/>
            <person name="Ashoor H."/>
            <person name="Bougouffa S."/>
            <person name="Bajic V.B."/>
            <person name="Ryu T."/>
            <person name="Ravasi T."/>
            <person name="Bayer T."/>
            <person name="Micklem G."/>
            <person name="Kim H."/>
            <person name="Bhak J."/>
            <person name="Lajeunesse T.C."/>
            <person name="Voolstra C.R."/>
        </authorList>
    </citation>
    <scope>NUCLEOTIDE SEQUENCE [LARGE SCALE GENOMIC DNA]</scope>
    <source>
        <strain evidence="2 3">CCMP2467</strain>
    </source>
</reference>
<sequence>MALIRGGKKHKNVAALSCISRLFLHRISATPRRHLPRPGTSGASMSAGYPQADPAAKTVSEASTAASDESPQDCAEKPSSKSVELRKEAVEVVIGTSEDKHLARKVAELCNEAYGYRRLSENEAKGRLAMGDDEDANRVLHLAFRGKQLVGCCSSTLQPPWTPRSCGHWGLLSVLPEAQGTGVASALIAAAERRLFESGCCAVQIEYEYTAGDESSVRLLKWYEGRCGFRASSPPPRRGSEFRCCRKKLTPETVYTPGDRAGGDSAVDSVVTDSGKKPAEKLAEPLSEQSEDESSPLDYLPVTTSEEAQWKARLWHAKISDLGPCACHRAYVAASMWRHSHAKPHQVPPAQRDRAMMRPAETYTSATGRSKSRTKNKLYFIAAPTDPMRDNSPQRDPKLSHRRAQMKNCATANSLLKRLSEAFDKGEVDGSVIGAAMQTCGHNRWWETLMQVHDQTVKYNVACDAIERRIFINAMAACLQRSQCSDVELSARKDRALRLSKQAWLHMSSPSKELDFRCALGAAWRVCAEIGEPALPWADELLNWCNAQKKYTATAVQYSPFWSLLERCKHQDRVEELLAETVQRRGCLLDQVTLGSLINAAGNDNNYQPNMLCFTARSKAHFLAGRPASAAKILEGMQVDDGPRAVAMHLQARLVVCHAEMTIKSKRKLRKCLADAETVDTSEDSRQIKSELAQLIELSQKLLREPSSLRLPDLLVMHFARNGRMGDWPRHKAGSNYLPKDEC</sequence>
<name>A0A1Q9C356_SYMMI</name>
<comment type="caution">
    <text evidence="2">The sequence shown here is derived from an EMBL/GenBank/DDBJ whole genome shotgun (WGS) entry which is preliminary data.</text>
</comment>
<dbReference type="CDD" id="cd04301">
    <property type="entry name" value="NAT_SF"/>
    <property type="match status" value="1"/>
</dbReference>
<gene>
    <name evidence="2" type="ORF">AK812_SmicGene42597</name>
</gene>
<dbReference type="EMBL" id="LSRX01001785">
    <property type="protein sequence ID" value="OLP77348.1"/>
    <property type="molecule type" value="Genomic_DNA"/>
</dbReference>
<dbReference type="SUPFAM" id="SSF55729">
    <property type="entry name" value="Acyl-CoA N-acyltransferases (Nat)"/>
    <property type="match status" value="1"/>
</dbReference>
<dbReference type="PROSITE" id="PS51186">
    <property type="entry name" value="GNAT"/>
    <property type="match status" value="1"/>
</dbReference>
<dbReference type="AlphaFoldDB" id="A0A1Q9C356"/>
<evidence type="ECO:0000313" key="2">
    <source>
        <dbReference type="EMBL" id="OLP77348.1"/>
    </source>
</evidence>
<dbReference type="InterPro" id="IPR000182">
    <property type="entry name" value="GNAT_dom"/>
</dbReference>
<dbReference type="InterPro" id="IPR016181">
    <property type="entry name" value="Acyl_CoA_acyltransferase"/>
</dbReference>
<dbReference type="Pfam" id="PF00583">
    <property type="entry name" value="Acetyltransf_1"/>
    <property type="match status" value="1"/>
</dbReference>
<feature type="region of interest" description="Disordered" evidence="1">
    <location>
        <begin position="30"/>
        <end position="82"/>
    </location>
</feature>
<evidence type="ECO:0000313" key="3">
    <source>
        <dbReference type="Proteomes" id="UP000186817"/>
    </source>
</evidence>
<dbReference type="Proteomes" id="UP000186817">
    <property type="component" value="Unassembled WGS sequence"/>
</dbReference>
<dbReference type="GO" id="GO:0016747">
    <property type="term" value="F:acyltransferase activity, transferring groups other than amino-acyl groups"/>
    <property type="evidence" value="ECO:0007669"/>
    <property type="project" value="InterPro"/>
</dbReference>
<evidence type="ECO:0000256" key="1">
    <source>
        <dbReference type="SAM" id="MobiDB-lite"/>
    </source>
</evidence>
<protein>
    <submittedName>
        <fullName evidence="2">Uncharacterized protein</fullName>
    </submittedName>
</protein>
<dbReference type="OrthoDB" id="407893at2759"/>
<proteinExistence type="predicted"/>
<keyword evidence="3" id="KW-1185">Reference proteome</keyword>
<dbReference type="Gene3D" id="3.40.630.30">
    <property type="match status" value="1"/>
</dbReference>
<feature type="region of interest" description="Disordered" evidence="1">
    <location>
        <begin position="255"/>
        <end position="298"/>
    </location>
</feature>
<feature type="compositionally biased region" description="Basic and acidic residues" evidence="1">
    <location>
        <begin position="274"/>
        <end position="283"/>
    </location>
</feature>
<accession>A0A1Q9C356</accession>
<organism evidence="2 3">
    <name type="scientific">Symbiodinium microadriaticum</name>
    <name type="common">Dinoflagellate</name>
    <name type="synonym">Zooxanthella microadriatica</name>
    <dbReference type="NCBI Taxonomy" id="2951"/>
    <lineage>
        <taxon>Eukaryota</taxon>
        <taxon>Sar</taxon>
        <taxon>Alveolata</taxon>
        <taxon>Dinophyceae</taxon>
        <taxon>Suessiales</taxon>
        <taxon>Symbiodiniaceae</taxon>
        <taxon>Symbiodinium</taxon>
    </lineage>
</organism>